<evidence type="ECO:0000313" key="2">
    <source>
        <dbReference type="EMBL" id="CAE4580212.1"/>
    </source>
</evidence>
<organism evidence="2">
    <name type="scientific">Ditylum brightwellii</name>
    <dbReference type="NCBI Taxonomy" id="49249"/>
    <lineage>
        <taxon>Eukaryota</taxon>
        <taxon>Sar</taxon>
        <taxon>Stramenopiles</taxon>
        <taxon>Ochrophyta</taxon>
        <taxon>Bacillariophyta</taxon>
        <taxon>Mediophyceae</taxon>
        <taxon>Lithodesmiophycidae</taxon>
        <taxon>Lithodesmiales</taxon>
        <taxon>Lithodesmiaceae</taxon>
        <taxon>Ditylum</taxon>
    </lineage>
</organism>
<dbReference type="Pfam" id="PF07466">
    <property type="entry name" value="DUF1517"/>
    <property type="match status" value="1"/>
</dbReference>
<gene>
    <name evidence="2" type="ORF">DBRI00130_LOCUS1187</name>
</gene>
<evidence type="ECO:0000256" key="1">
    <source>
        <dbReference type="SAM" id="SignalP"/>
    </source>
</evidence>
<dbReference type="AlphaFoldDB" id="A0A6U3UF41"/>
<dbReference type="InterPro" id="IPR010903">
    <property type="entry name" value="DUF1517"/>
</dbReference>
<dbReference type="PANTHER" id="PTHR33975">
    <property type="entry name" value="MYELIN-ASSOCIATED OLIGODENDROCYTE BASIC PROTEIN"/>
    <property type="match status" value="1"/>
</dbReference>
<name>A0A6U3UF41_9STRA</name>
<feature type="chain" id="PRO_5030160191" evidence="1">
    <location>
        <begin position="26"/>
        <end position="253"/>
    </location>
</feature>
<reference evidence="2" key="1">
    <citation type="submission" date="2021-01" db="EMBL/GenBank/DDBJ databases">
        <authorList>
            <person name="Corre E."/>
            <person name="Pelletier E."/>
            <person name="Niang G."/>
            <person name="Scheremetjew M."/>
            <person name="Finn R."/>
            <person name="Kale V."/>
            <person name="Holt S."/>
            <person name="Cochrane G."/>
            <person name="Meng A."/>
            <person name="Brown T."/>
            <person name="Cohen L."/>
        </authorList>
    </citation>
    <scope>NUCLEOTIDE SEQUENCE</scope>
    <source>
        <strain evidence="2">GSO104</strain>
    </source>
</reference>
<proteinExistence type="predicted"/>
<keyword evidence="1" id="KW-0732">Signal</keyword>
<protein>
    <submittedName>
        <fullName evidence="2">Uncharacterized protein</fullName>
    </submittedName>
</protein>
<accession>A0A6U3UF41</accession>
<dbReference type="InterPro" id="IPR053023">
    <property type="entry name" value="FLAP_modulator"/>
</dbReference>
<sequence>MLTRCSPLVVAASCILSSSAFLANAFSSPAAFAVSNRVAFGRPMRSADGESNSFALNLFGKMFEEEGPLGKGITVGKIQVALFSADRSINSFLEDRAGSGGNSNYELARLTNDVCLTLLRKSDDWVSAHSESKWFSENDAGGAESLFNNWANKEAAKFEKEYIPRSGSEEEGKLGTTVVVSLVVEILGDSTKFDGAGYSLIGTKEVIASLAADCQVEDGECLNAVEVFWTPSDPKEVLTNRDIIVDFPELITL</sequence>
<dbReference type="EMBL" id="HBNS01001478">
    <property type="protein sequence ID" value="CAE4580212.1"/>
    <property type="molecule type" value="Transcribed_RNA"/>
</dbReference>
<feature type="signal peptide" evidence="1">
    <location>
        <begin position="1"/>
        <end position="25"/>
    </location>
</feature>
<dbReference type="PANTHER" id="PTHR33975:SF2">
    <property type="entry name" value="MYELIN-ASSOCIATED OLIGODENDROCYTE BASIC PROTEIN"/>
    <property type="match status" value="1"/>
</dbReference>